<dbReference type="SUPFAM" id="SSF110849">
    <property type="entry name" value="ParB/Sulfiredoxin"/>
    <property type="match status" value="1"/>
</dbReference>
<name>A0A2S2CWH2_9PROT</name>
<gene>
    <name evidence="5" type="ORF">DEW08_22710</name>
</gene>
<accession>A0A2S2CWH2</accession>
<keyword evidence="2" id="KW-0159">Chromosome partition</keyword>
<keyword evidence="5" id="KW-0614">Plasmid</keyword>
<dbReference type="PROSITE" id="PS50943">
    <property type="entry name" value="HTH_CROC1"/>
    <property type="match status" value="1"/>
</dbReference>
<geneLocation type="plasmid" evidence="5 6">
    <name>unnamed1</name>
</geneLocation>
<dbReference type="InterPro" id="IPR036086">
    <property type="entry name" value="ParB/Sulfiredoxin_sf"/>
</dbReference>
<dbReference type="Gene3D" id="3.90.1530.30">
    <property type="match status" value="1"/>
</dbReference>
<dbReference type="OrthoDB" id="9802051at2"/>
<evidence type="ECO:0000313" key="6">
    <source>
        <dbReference type="Proteomes" id="UP000245629"/>
    </source>
</evidence>
<dbReference type="FunFam" id="1.10.10.2830:FF:000001">
    <property type="entry name" value="Chromosome partitioning protein ParB"/>
    <property type="match status" value="1"/>
</dbReference>
<dbReference type="NCBIfam" id="TIGR00180">
    <property type="entry name" value="parB_part"/>
    <property type="match status" value="1"/>
</dbReference>
<evidence type="ECO:0000256" key="1">
    <source>
        <dbReference type="ARBA" id="ARBA00006295"/>
    </source>
</evidence>
<keyword evidence="6" id="KW-1185">Reference proteome</keyword>
<dbReference type="InterPro" id="IPR001387">
    <property type="entry name" value="Cro/C1-type_HTH"/>
</dbReference>
<feature type="compositionally biased region" description="Low complexity" evidence="3">
    <location>
        <begin position="228"/>
        <end position="238"/>
    </location>
</feature>
<feature type="domain" description="HTH cro/C1-type" evidence="4">
    <location>
        <begin position="136"/>
        <end position="163"/>
    </location>
</feature>
<dbReference type="PANTHER" id="PTHR33375:SF1">
    <property type="entry name" value="CHROMOSOME-PARTITIONING PROTEIN PARB-RELATED"/>
    <property type="match status" value="1"/>
</dbReference>
<feature type="region of interest" description="Disordered" evidence="3">
    <location>
        <begin position="216"/>
        <end position="238"/>
    </location>
</feature>
<dbReference type="InterPro" id="IPR050336">
    <property type="entry name" value="Chromosome_partition/occlusion"/>
</dbReference>
<dbReference type="AlphaFoldDB" id="A0A2S2CWH2"/>
<dbReference type="InterPro" id="IPR003115">
    <property type="entry name" value="ParB_N"/>
</dbReference>
<reference evidence="6" key="1">
    <citation type="submission" date="2018-05" db="EMBL/GenBank/DDBJ databases">
        <title>Azospirillum thermophila sp. nov., a novel isolated from hot spring.</title>
        <authorList>
            <person name="Zhao Z."/>
        </authorList>
    </citation>
    <scope>NUCLEOTIDE SEQUENCE [LARGE SCALE GENOMIC DNA]</scope>
    <source>
        <strain evidence="6">CFH 70021</strain>
        <plasmid evidence="6">unnamed1</plasmid>
    </source>
</reference>
<dbReference type="GO" id="GO:0007059">
    <property type="term" value="P:chromosome segregation"/>
    <property type="evidence" value="ECO:0007669"/>
    <property type="project" value="UniProtKB-KW"/>
</dbReference>
<evidence type="ECO:0000256" key="2">
    <source>
        <dbReference type="ARBA" id="ARBA00022829"/>
    </source>
</evidence>
<dbReference type="CDD" id="cd00093">
    <property type="entry name" value="HTH_XRE"/>
    <property type="match status" value="1"/>
</dbReference>
<dbReference type="InterPro" id="IPR004437">
    <property type="entry name" value="ParB/RepB/Spo0J"/>
</dbReference>
<dbReference type="Pfam" id="PF17762">
    <property type="entry name" value="HTH_ParB"/>
    <property type="match status" value="1"/>
</dbReference>
<dbReference type="Gene3D" id="1.10.10.2830">
    <property type="match status" value="1"/>
</dbReference>
<dbReference type="Proteomes" id="UP000245629">
    <property type="component" value="Plasmid unnamed1"/>
</dbReference>
<evidence type="ECO:0000259" key="4">
    <source>
        <dbReference type="PROSITE" id="PS50943"/>
    </source>
</evidence>
<dbReference type="InterPro" id="IPR041468">
    <property type="entry name" value="HTH_ParB/Spo0J"/>
</dbReference>
<dbReference type="RefSeq" id="WP_109331591.1">
    <property type="nucleotide sequence ID" value="NZ_CP029356.1"/>
</dbReference>
<protein>
    <submittedName>
        <fullName evidence="5">Chromosome partitioning protein</fullName>
    </submittedName>
</protein>
<dbReference type="PANTHER" id="PTHR33375">
    <property type="entry name" value="CHROMOSOME-PARTITIONING PROTEIN PARB-RELATED"/>
    <property type="match status" value="1"/>
</dbReference>
<proteinExistence type="inferred from homology"/>
<dbReference type="Pfam" id="PF02195">
    <property type="entry name" value="ParB_N"/>
    <property type="match status" value="1"/>
</dbReference>
<dbReference type="GO" id="GO:0003677">
    <property type="term" value="F:DNA binding"/>
    <property type="evidence" value="ECO:0007669"/>
    <property type="project" value="InterPro"/>
</dbReference>
<dbReference type="KEGG" id="azz:DEW08_22710"/>
<comment type="similarity">
    <text evidence="1">Belongs to the ParB family.</text>
</comment>
<dbReference type="EMBL" id="CP029356">
    <property type="protein sequence ID" value="AWK88874.1"/>
    <property type="molecule type" value="Genomic_DNA"/>
</dbReference>
<dbReference type="SMART" id="SM00470">
    <property type="entry name" value="ParB"/>
    <property type="match status" value="1"/>
</dbReference>
<evidence type="ECO:0000256" key="3">
    <source>
        <dbReference type="SAM" id="MobiDB-lite"/>
    </source>
</evidence>
<sequence length="286" mass="32268">MAKPKTRNFGLFRGAVEEQGRDALFGVSSDFPRLVEVELDRIERNPDQPRRIFDPEDMQTLAESIERYGMKQPILVQDTGDGRFLLVAGERRYRAHEMLGRDTIFAIVTSGDADELALVENVQRVDLNAIELAQALARLMERHGYTQEELGRIVGKSQSAISHTLRLNALPDRIKDEYATSHRDVSRSVLVEIAWIKDEVEQLALWERVKAGEGTVKAARSRKDSAKEPAAAPSPARATPVARFLDTLRKATKQLGDPAELRSQIDDTQRSELMELRRRIDLLLGE</sequence>
<evidence type="ECO:0000313" key="5">
    <source>
        <dbReference type="EMBL" id="AWK88874.1"/>
    </source>
</evidence>
<organism evidence="5 6">
    <name type="scientific">Azospirillum thermophilum</name>
    <dbReference type="NCBI Taxonomy" id="2202148"/>
    <lineage>
        <taxon>Bacteria</taxon>
        <taxon>Pseudomonadati</taxon>
        <taxon>Pseudomonadota</taxon>
        <taxon>Alphaproteobacteria</taxon>
        <taxon>Rhodospirillales</taxon>
        <taxon>Azospirillaceae</taxon>
        <taxon>Azospirillum</taxon>
    </lineage>
</organism>
<dbReference type="GO" id="GO:0005694">
    <property type="term" value="C:chromosome"/>
    <property type="evidence" value="ECO:0007669"/>
    <property type="project" value="TreeGrafter"/>
</dbReference>